<evidence type="ECO:0008006" key="3">
    <source>
        <dbReference type="Google" id="ProtNLM"/>
    </source>
</evidence>
<protein>
    <recommendedName>
        <fullName evidence="3">HTH cro/C1-type domain-containing protein</fullName>
    </recommendedName>
</protein>
<organism evidence="1 2">
    <name type="scientific">Vibrio hyugaensis</name>
    <dbReference type="NCBI Taxonomy" id="1534743"/>
    <lineage>
        <taxon>Bacteria</taxon>
        <taxon>Pseudomonadati</taxon>
        <taxon>Pseudomonadota</taxon>
        <taxon>Gammaproteobacteria</taxon>
        <taxon>Vibrionales</taxon>
        <taxon>Vibrionaceae</taxon>
        <taxon>Vibrio</taxon>
    </lineage>
</organism>
<reference evidence="2" key="1">
    <citation type="journal article" date="2019" name="Int. J. Syst. Evol. Microbiol.">
        <title>The Global Catalogue of Microorganisms (GCM) 10K type strain sequencing project: providing services to taxonomists for standard genome sequencing and annotation.</title>
        <authorList>
            <consortium name="The Broad Institute Genomics Platform"/>
            <consortium name="The Broad Institute Genome Sequencing Center for Infectious Disease"/>
            <person name="Wu L."/>
            <person name="Ma J."/>
        </authorList>
    </citation>
    <scope>NUCLEOTIDE SEQUENCE [LARGE SCALE GENOMIC DNA]</scope>
    <source>
        <strain evidence="2">NBRC 110633</strain>
    </source>
</reference>
<evidence type="ECO:0000313" key="2">
    <source>
        <dbReference type="Proteomes" id="UP001156669"/>
    </source>
</evidence>
<dbReference type="Proteomes" id="UP001156669">
    <property type="component" value="Unassembled WGS sequence"/>
</dbReference>
<name>A0ABQ5Y3T5_9VIBR</name>
<gene>
    <name evidence="1" type="ORF">GCM10007906_31630</name>
</gene>
<dbReference type="RefSeq" id="WP_045398602.1">
    <property type="nucleotide sequence ID" value="NZ_BBLD01000014.1"/>
</dbReference>
<dbReference type="EMBL" id="BSOE01000054">
    <property type="protein sequence ID" value="GLR05575.1"/>
    <property type="molecule type" value="Genomic_DNA"/>
</dbReference>
<comment type="caution">
    <text evidence="1">The sequence shown here is derived from an EMBL/GenBank/DDBJ whole genome shotgun (WGS) entry which is preliminary data.</text>
</comment>
<evidence type="ECO:0000313" key="1">
    <source>
        <dbReference type="EMBL" id="GLR05575.1"/>
    </source>
</evidence>
<accession>A0ABQ5Y3T5</accession>
<proteinExistence type="predicted"/>
<keyword evidence="2" id="KW-1185">Reference proteome</keyword>
<sequence length="316" mass="36936">MLKFHEFLKEVVFKKIPRKELIIKLHLEYDEFKGLDNITMSRWTNGVTKPSPRRQLIIAHATKCLNIFLNQCYAPKVPVSLESQYRKFLNQFNSHYHAIILNPELNSKVCHFKGSNSEAHEIYGDYTSKINITSSNLKNFDDYNKQYIVDVFYKGNVEKKLPESYMYFHQEIGVLFEILGLSAEEYAVKSDKDALFFGLSFFKNSDDYELLFGLVLNYVVRYHFSVKSAFFTARGREDMSLYETLGAEQLALIDSSKDYGNVYLYQIDLQKILSHPIFLGLIIKYSPIYDQKYEQIKDGGVEVERLFQEKETLLAM</sequence>